<keyword evidence="5" id="KW-1185">Reference proteome</keyword>
<dbReference type="AlphaFoldDB" id="A0A562V2Z6"/>
<dbReference type="EMBL" id="VLLL01000006">
    <property type="protein sequence ID" value="TWJ12228.1"/>
    <property type="molecule type" value="Genomic_DNA"/>
</dbReference>
<comment type="subcellular location">
    <subcellularLocation>
        <location evidence="1">Secreted</location>
    </subcellularLocation>
</comment>
<gene>
    <name evidence="4" type="ORF">LX16_2983</name>
</gene>
<organism evidence="4 5">
    <name type="scientific">Stackebrandtia albiflava</name>
    <dbReference type="NCBI Taxonomy" id="406432"/>
    <lineage>
        <taxon>Bacteria</taxon>
        <taxon>Bacillati</taxon>
        <taxon>Actinomycetota</taxon>
        <taxon>Actinomycetes</taxon>
        <taxon>Glycomycetales</taxon>
        <taxon>Glycomycetaceae</taxon>
        <taxon>Stackebrandtia</taxon>
    </lineage>
</organism>
<dbReference type="SUPFAM" id="SSF140453">
    <property type="entry name" value="EsxAB dimer-like"/>
    <property type="match status" value="1"/>
</dbReference>
<dbReference type="Proteomes" id="UP000321617">
    <property type="component" value="Unassembled WGS sequence"/>
</dbReference>
<dbReference type="InterPro" id="IPR001343">
    <property type="entry name" value="Hemolysn_Ca-bd"/>
</dbReference>
<dbReference type="Pfam" id="PF14891">
    <property type="entry name" value="Peptidase_M91"/>
    <property type="match status" value="1"/>
</dbReference>
<evidence type="ECO:0000256" key="3">
    <source>
        <dbReference type="SAM" id="MobiDB-lite"/>
    </source>
</evidence>
<dbReference type="InterPro" id="IPR036689">
    <property type="entry name" value="ESAT-6-like_sf"/>
</dbReference>
<feature type="region of interest" description="Disordered" evidence="3">
    <location>
        <begin position="329"/>
        <end position="360"/>
    </location>
</feature>
<evidence type="ECO:0000256" key="1">
    <source>
        <dbReference type="ARBA" id="ARBA00004613"/>
    </source>
</evidence>
<feature type="compositionally biased region" description="Basic and acidic residues" evidence="3">
    <location>
        <begin position="510"/>
        <end position="531"/>
    </location>
</feature>
<dbReference type="SUPFAM" id="SSF51120">
    <property type="entry name" value="beta-Roll"/>
    <property type="match status" value="1"/>
</dbReference>
<dbReference type="Pfam" id="PF00353">
    <property type="entry name" value="HemolysinCabind"/>
    <property type="match status" value="3"/>
</dbReference>
<dbReference type="GO" id="GO:0005576">
    <property type="term" value="C:extracellular region"/>
    <property type="evidence" value="ECO:0007669"/>
    <property type="project" value="UniProtKB-SubCell"/>
</dbReference>
<dbReference type="PANTHER" id="PTHR38340">
    <property type="entry name" value="S-LAYER PROTEIN"/>
    <property type="match status" value="1"/>
</dbReference>
<sequence length="592" mass="62068">MPQPTITVAADVFDLDADPAAIESAADAWRAAGPKAATAAASLRSAANNAYDDPWTGAARDSHEGFVGRVCAGLAEFPGNCDTVAAALTEAAAVLRDGQRALTALKQEITAIAPMVGGGFQPADAAGTALVKDKIEEARKVREGVETALSGMIIGKGVDWATLSASIGTFQGPKGTGEVGLIGLPDGGVVVNVNGPVALRRNEHGDTVVEVQGELIAVPQGSSILLNGGGGADRITIADGVVPVTVLGNDGDDEIHGGSGEDVVYGGAGDDELYGGKGRDHVYGGDGRDYIDGQDGHDVLSGGKGDDVVYGLDGNDRIDGGDGRDYLEGAAGDDSLDGGDGKDVVSGGRGDDHVRGGDGDDVLYTGHGRDRVDGGHGHDTAHYQKGQDTVSAETRKHVTFADHSFVTFADGTSEEFEDRIEADLDMLAGSTTGSTMLNELKGLTPGHEMRIGEFDRDNGTARWYNGQAGDAPGPHIEINPEYQGGQQDRKPPVAVLYHEMAHGYGYLSGEMDRDPHVDPEDPDLKFDEKSGKWVPVPNHERQAVGLPIDHDSDSTTTYEIDPRHRFALTENALRQEMGLGPREHYGRDRPPR</sequence>
<dbReference type="OrthoDB" id="5952792at2"/>
<dbReference type="InterPro" id="IPR028208">
    <property type="entry name" value="Effector_pro_NleD-like"/>
</dbReference>
<dbReference type="InterPro" id="IPR050557">
    <property type="entry name" value="RTX_toxin/Mannuronan_C5-epim"/>
</dbReference>
<evidence type="ECO:0000256" key="2">
    <source>
        <dbReference type="ARBA" id="ARBA00022525"/>
    </source>
</evidence>
<dbReference type="InterPro" id="IPR011049">
    <property type="entry name" value="Serralysin-like_metalloprot_C"/>
</dbReference>
<comment type="caution">
    <text evidence="4">The sequence shown here is derived from an EMBL/GenBank/DDBJ whole genome shotgun (WGS) entry which is preliminary data.</text>
</comment>
<feature type="region of interest" description="Disordered" evidence="3">
    <location>
        <begin position="508"/>
        <end position="533"/>
    </location>
</feature>
<evidence type="ECO:0000313" key="5">
    <source>
        <dbReference type="Proteomes" id="UP000321617"/>
    </source>
</evidence>
<dbReference type="PROSITE" id="PS00330">
    <property type="entry name" value="HEMOLYSIN_CALCIUM"/>
    <property type="match status" value="1"/>
</dbReference>
<dbReference type="PANTHER" id="PTHR38340:SF1">
    <property type="entry name" value="S-LAYER PROTEIN"/>
    <property type="match status" value="1"/>
</dbReference>
<dbReference type="InterPro" id="IPR018511">
    <property type="entry name" value="Hemolysin-typ_Ca-bd_CS"/>
</dbReference>
<dbReference type="RefSeq" id="WP_147139172.1">
    <property type="nucleotide sequence ID" value="NZ_BAABIJ010000002.1"/>
</dbReference>
<feature type="compositionally biased region" description="Basic and acidic residues" evidence="3">
    <location>
        <begin position="339"/>
        <end position="358"/>
    </location>
</feature>
<protein>
    <submittedName>
        <fullName evidence="4">Hemolysin type calcium-binding protein</fullName>
    </submittedName>
</protein>
<keyword evidence="2" id="KW-0964">Secreted</keyword>
<dbReference type="Gene3D" id="2.150.10.10">
    <property type="entry name" value="Serralysin-like metalloprotease, C-terminal"/>
    <property type="match status" value="3"/>
</dbReference>
<name>A0A562V2Z6_9ACTN</name>
<evidence type="ECO:0000313" key="4">
    <source>
        <dbReference type="EMBL" id="TWJ12228.1"/>
    </source>
</evidence>
<feature type="region of interest" description="Disordered" evidence="3">
    <location>
        <begin position="466"/>
        <end position="489"/>
    </location>
</feature>
<dbReference type="GO" id="GO:0005509">
    <property type="term" value="F:calcium ion binding"/>
    <property type="evidence" value="ECO:0007669"/>
    <property type="project" value="InterPro"/>
</dbReference>
<dbReference type="PRINTS" id="PR00313">
    <property type="entry name" value="CABNDNGRPT"/>
</dbReference>
<proteinExistence type="predicted"/>
<accession>A0A562V2Z6</accession>
<reference evidence="4 5" key="1">
    <citation type="journal article" date="2013" name="Stand. Genomic Sci.">
        <title>Genomic Encyclopedia of Type Strains, Phase I: The one thousand microbial genomes (KMG-I) project.</title>
        <authorList>
            <person name="Kyrpides N.C."/>
            <person name="Woyke T."/>
            <person name="Eisen J.A."/>
            <person name="Garrity G."/>
            <person name="Lilburn T.G."/>
            <person name="Beck B.J."/>
            <person name="Whitman W.B."/>
            <person name="Hugenholtz P."/>
            <person name="Klenk H.P."/>
        </authorList>
    </citation>
    <scope>NUCLEOTIDE SEQUENCE [LARGE SCALE GENOMIC DNA]</scope>
    <source>
        <strain evidence="4 5">DSM 45044</strain>
    </source>
</reference>